<gene>
    <name evidence="2" type="ORF">G6N76_14240</name>
</gene>
<name>A0A6M1SDH9_9HYPH</name>
<dbReference type="InterPro" id="IPR000182">
    <property type="entry name" value="GNAT_dom"/>
</dbReference>
<evidence type="ECO:0000313" key="2">
    <source>
        <dbReference type="EMBL" id="NGO64826.1"/>
    </source>
</evidence>
<dbReference type="InterPro" id="IPR016181">
    <property type="entry name" value="Acyl_CoA_acyltransferase"/>
</dbReference>
<keyword evidence="2" id="KW-0808">Transferase</keyword>
<sequence length="306" mass="33806">MNPSEKRPADRKLSDRSGLFFRQDYFDDPAGWLAIKTLLIDIFNVDISALDGLGGHDRTSFPSAYFDGDGRCIANLSAFSMPLMIDGRVIKAAGWQSGAVRPEYRGRGLYQDLIRITLDRCEERGLEAIVLYTDKPGLYTPHGFRILPQYSFKGPTPAISGTPRPARLLDINRDLDLLRKLLADRMPVSSRFAVADQRLMFLLNCHLIEDISLSLLADGEAVVVWRMTDNGAFQLLDIAGSRIPSLAEIIAALGIAPASVETLVPPDRLSWEPTVIEGSGSEAFMMRARDELFPSGPTCISPMAEF</sequence>
<dbReference type="Pfam" id="PF13527">
    <property type="entry name" value="Acetyltransf_9"/>
    <property type="match status" value="1"/>
</dbReference>
<dbReference type="CDD" id="cd04301">
    <property type="entry name" value="NAT_SF"/>
    <property type="match status" value="1"/>
</dbReference>
<feature type="domain" description="N-acetyltransferase" evidence="1">
    <location>
        <begin position="29"/>
        <end position="174"/>
    </location>
</feature>
<accession>A0A6M1SDH9</accession>
<protein>
    <submittedName>
        <fullName evidence="2">GNAT family N-acetyltransferase</fullName>
    </submittedName>
</protein>
<proteinExistence type="predicted"/>
<dbReference type="GO" id="GO:0016747">
    <property type="term" value="F:acyltransferase activity, transferring groups other than amino-acyl groups"/>
    <property type="evidence" value="ECO:0007669"/>
    <property type="project" value="InterPro"/>
</dbReference>
<reference evidence="2 3" key="1">
    <citation type="submission" date="2020-02" db="EMBL/GenBank/DDBJ databases">
        <title>Genome sequence of the type strain CCBAU10050 of Rhizobium daejeonense.</title>
        <authorList>
            <person name="Gao J."/>
            <person name="Sun J."/>
        </authorList>
    </citation>
    <scope>NUCLEOTIDE SEQUENCE [LARGE SCALE GENOMIC DNA]</scope>
    <source>
        <strain evidence="2 3">CCBAU10050</strain>
    </source>
</reference>
<dbReference type="SUPFAM" id="SSF55729">
    <property type="entry name" value="Acyl-CoA N-acyltransferases (Nat)"/>
    <property type="match status" value="1"/>
</dbReference>
<dbReference type="Gene3D" id="3.40.630.30">
    <property type="match status" value="1"/>
</dbReference>
<dbReference type="EMBL" id="JAAKZH010000004">
    <property type="protein sequence ID" value="NGO64826.1"/>
    <property type="molecule type" value="Genomic_DNA"/>
</dbReference>
<comment type="caution">
    <text evidence="2">The sequence shown here is derived from an EMBL/GenBank/DDBJ whole genome shotgun (WGS) entry which is preliminary data.</text>
</comment>
<keyword evidence="3" id="KW-1185">Reference proteome</keyword>
<organism evidence="2 3">
    <name type="scientific">Rhizobium daejeonense</name>
    <dbReference type="NCBI Taxonomy" id="240521"/>
    <lineage>
        <taxon>Bacteria</taxon>
        <taxon>Pseudomonadati</taxon>
        <taxon>Pseudomonadota</taxon>
        <taxon>Alphaproteobacteria</taxon>
        <taxon>Hyphomicrobiales</taxon>
        <taxon>Rhizobiaceae</taxon>
        <taxon>Rhizobium/Agrobacterium group</taxon>
        <taxon>Rhizobium</taxon>
    </lineage>
</organism>
<evidence type="ECO:0000313" key="3">
    <source>
        <dbReference type="Proteomes" id="UP000477849"/>
    </source>
</evidence>
<evidence type="ECO:0000259" key="1">
    <source>
        <dbReference type="PROSITE" id="PS51186"/>
    </source>
</evidence>
<dbReference type="PROSITE" id="PS51186">
    <property type="entry name" value="GNAT"/>
    <property type="match status" value="1"/>
</dbReference>
<dbReference type="RefSeq" id="WP_163903019.1">
    <property type="nucleotide sequence ID" value="NZ_JAAKZH010000004.1"/>
</dbReference>
<dbReference type="AlphaFoldDB" id="A0A6M1SDH9"/>
<dbReference type="Proteomes" id="UP000477849">
    <property type="component" value="Unassembled WGS sequence"/>
</dbReference>